<feature type="domain" description="Histidine kinase" evidence="16">
    <location>
        <begin position="265"/>
        <end position="481"/>
    </location>
</feature>
<keyword evidence="13" id="KW-0902">Two-component regulatory system</keyword>
<keyword evidence="4" id="KW-1003">Cell membrane</keyword>
<evidence type="ECO:0000256" key="11">
    <source>
        <dbReference type="ARBA" id="ARBA00022840"/>
    </source>
</evidence>
<evidence type="ECO:0000256" key="14">
    <source>
        <dbReference type="ARBA" id="ARBA00023136"/>
    </source>
</evidence>
<dbReference type="SMART" id="SM00304">
    <property type="entry name" value="HAMP"/>
    <property type="match status" value="1"/>
</dbReference>
<dbReference type="Proteomes" id="UP000030700">
    <property type="component" value="Unassembled WGS sequence"/>
</dbReference>
<evidence type="ECO:0000259" key="17">
    <source>
        <dbReference type="PROSITE" id="PS50885"/>
    </source>
</evidence>
<dbReference type="CDD" id="cd06225">
    <property type="entry name" value="HAMP"/>
    <property type="match status" value="1"/>
</dbReference>
<dbReference type="CDD" id="cd00082">
    <property type="entry name" value="HisKA"/>
    <property type="match status" value="1"/>
</dbReference>
<dbReference type="GO" id="GO:0000155">
    <property type="term" value="F:phosphorelay sensor kinase activity"/>
    <property type="evidence" value="ECO:0007669"/>
    <property type="project" value="InterPro"/>
</dbReference>
<feature type="transmembrane region" description="Helical" evidence="15">
    <location>
        <begin position="12"/>
        <end position="32"/>
    </location>
</feature>
<dbReference type="InterPro" id="IPR003594">
    <property type="entry name" value="HATPase_dom"/>
</dbReference>
<dbReference type="HOGENOM" id="CLU_000445_89_6_0"/>
<dbReference type="Gene3D" id="3.30.565.10">
    <property type="entry name" value="Histidine kinase-like ATPase, C-terminal domain"/>
    <property type="match status" value="1"/>
</dbReference>
<keyword evidence="19" id="KW-1185">Reference proteome</keyword>
<evidence type="ECO:0000256" key="9">
    <source>
        <dbReference type="ARBA" id="ARBA00022741"/>
    </source>
</evidence>
<comment type="subcellular location">
    <subcellularLocation>
        <location evidence="2">Cell inner membrane</location>
    </subcellularLocation>
</comment>
<evidence type="ECO:0000256" key="8">
    <source>
        <dbReference type="ARBA" id="ARBA00022692"/>
    </source>
</evidence>
<keyword evidence="7" id="KW-0808">Transferase</keyword>
<keyword evidence="6" id="KW-0597">Phosphoprotein</keyword>
<dbReference type="EC" id="2.7.13.3" evidence="3"/>
<keyword evidence="10 18" id="KW-0418">Kinase</keyword>
<keyword evidence="14 15" id="KW-0472">Membrane</keyword>
<dbReference type="EMBL" id="DF820460">
    <property type="protein sequence ID" value="GAK53976.1"/>
    <property type="molecule type" value="Genomic_DNA"/>
</dbReference>
<dbReference type="Pfam" id="PF02518">
    <property type="entry name" value="HATPase_c"/>
    <property type="match status" value="1"/>
</dbReference>
<dbReference type="PANTHER" id="PTHR45436">
    <property type="entry name" value="SENSOR HISTIDINE KINASE YKOH"/>
    <property type="match status" value="1"/>
</dbReference>
<feature type="transmembrane region" description="Helical" evidence="15">
    <location>
        <begin position="184"/>
        <end position="203"/>
    </location>
</feature>
<dbReference type="InterPro" id="IPR005467">
    <property type="entry name" value="His_kinase_dom"/>
</dbReference>
<dbReference type="SMART" id="SM00387">
    <property type="entry name" value="HATPase_c"/>
    <property type="match status" value="1"/>
</dbReference>
<dbReference type="Pfam" id="PF00512">
    <property type="entry name" value="HisKA"/>
    <property type="match status" value="1"/>
</dbReference>
<dbReference type="CDD" id="cd00075">
    <property type="entry name" value="HATPase"/>
    <property type="match status" value="1"/>
</dbReference>
<dbReference type="Gene3D" id="1.10.287.130">
    <property type="match status" value="1"/>
</dbReference>
<evidence type="ECO:0000256" key="7">
    <source>
        <dbReference type="ARBA" id="ARBA00022679"/>
    </source>
</evidence>
<dbReference type="PROSITE" id="PS50885">
    <property type="entry name" value="HAMP"/>
    <property type="match status" value="1"/>
</dbReference>
<proteinExistence type="predicted"/>
<dbReference type="PANTHER" id="PTHR45436:SF5">
    <property type="entry name" value="SENSOR HISTIDINE KINASE TRCS"/>
    <property type="match status" value="1"/>
</dbReference>
<evidence type="ECO:0000313" key="18">
    <source>
        <dbReference type="EMBL" id="GAK53976.1"/>
    </source>
</evidence>
<dbReference type="SUPFAM" id="SSF55874">
    <property type="entry name" value="ATPase domain of HSP90 chaperone/DNA topoisomerase II/histidine kinase"/>
    <property type="match status" value="1"/>
</dbReference>
<gene>
    <name evidence="18" type="ORF">U14_05253</name>
</gene>
<feature type="domain" description="HAMP" evidence="17">
    <location>
        <begin position="204"/>
        <end position="257"/>
    </location>
</feature>
<dbReference type="Gene3D" id="6.10.340.10">
    <property type="match status" value="1"/>
</dbReference>
<evidence type="ECO:0000256" key="3">
    <source>
        <dbReference type="ARBA" id="ARBA00012438"/>
    </source>
</evidence>
<dbReference type="InterPro" id="IPR036890">
    <property type="entry name" value="HATPase_C_sf"/>
</dbReference>
<keyword evidence="12 15" id="KW-1133">Transmembrane helix</keyword>
<evidence type="ECO:0000256" key="4">
    <source>
        <dbReference type="ARBA" id="ARBA00022475"/>
    </source>
</evidence>
<sequence>MITSIRRKFTLWYIGSFMALIVLSFAVSDAIFHMFSLREIDHALLNGARKVEEALPQCISMTEGYESTAFQDCFDHILRTLFPADVVYAQLLRTPASLNAAPTVLATSYAWQQAALATVPNIQKTVLNIQTHVETCEDFTLGFKLRLLTMPLASSFMLQFGIIIGERDYNVSLRSPLSERSHIFVIVFPLMFIIASVLGAIFMKRAFAPIHQLVTLARQISAENLSQRIPLVRSNDEIGELAETFNEMIARLEASFQQIQQFSSDVAHELKTPLTVLKGEIEVALRKARSAEEYREMLADLLETAEELGKMVEDLLLLARIDARRIPVTSESVALDELTLETYESLLVFAEQHQITLNLREIEPITISGDAGLLKRALSNLLANAITYTPEGGSIELGVQATPQNAIFTISDTGIGIPADALPRIFDRFYRVDQSRSHNTGGTGLGLAIVQQIVMAHHGIIDVRSAIGKGTTFRMELPRQT</sequence>
<reference evidence="18" key="1">
    <citation type="journal article" date="2015" name="PeerJ">
        <title>First genomic representation of candidate bacterial phylum KSB3 points to enhanced environmental sensing as a trigger of wastewater bulking.</title>
        <authorList>
            <person name="Sekiguchi Y."/>
            <person name="Ohashi A."/>
            <person name="Parks D.H."/>
            <person name="Yamauchi T."/>
            <person name="Tyson G.W."/>
            <person name="Hugenholtz P."/>
        </authorList>
    </citation>
    <scope>NUCLEOTIDE SEQUENCE [LARGE SCALE GENOMIC DNA]</scope>
</reference>
<evidence type="ECO:0000259" key="16">
    <source>
        <dbReference type="PROSITE" id="PS50109"/>
    </source>
</evidence>
<dbReference type="InterPro" id="IPR004358">
    <property type="entry name" value="Sig_transdc_His_kin-like_C"/>
</dbReference>
<dbReference type="SUPFAM" id="SSF158472">
    <property type="entry name" value="HAMP domain-like"/>
    <property type="match status" value="1"/>
</dbReference>
<dbReference type="GO" id="GO:0005886">
    <property type="term" value="C:plasma membrane"/>
    <property type="evidence" value="ECO:0007669"/>
    <property type="project" value="UniProtKB-SubCell"/>
</dbReference>
<keyword evidence="5" id="KW-0997">Cell inner membrane</keyword>
<accession>A0A081BRE5</accession>
<dbReference type="FunFam" id="1.10.287.130:FF:000001">
    <property type="entry name" value="Two-component sensor histidine kinase"/>
    <property type="match status" value="1"/>
</dbReference>
<name>A0A081BRE5_9BACT</name>
<dbReference type="STRING" id="1499966.U14_05253"/>
<evidence type="ECO:0000313" key="19">
    <source>
        <dbReference type="Proteomes" id="UP000030700"/>
    </source>
</evidence>
<dbReference type="PRINTS" id="PR00344">
    <property type="entry name" value="BCTRLSENSOR"/>
</dbReference>
<feature type="transmembrane region" description="Helical" evidence="15">
    <location>
        <begin position="147"/>
        <end position="164"/>
    </location>
</feature>
<evidence type="ECO:0000256" key="6">
    <source>
        <dbReference type="ARBA" id="ARBA00022553"/>
    </source>
</evidence>
<evidence type="ECO:0000256" key="5">
    <source>
        <dbReference type="ARBA" id="ARBA00022519"/>
    </source>
</evidence>
<dbReference type="InterPro" id="IPR003661">
    <property type="entry name" value="HisK_dim/P_dom"/>
</dbReference>
<dbReference type="Pfam" id="PF00672">
    <property type="entry name" value="HAMP"/>
    <property type="match status" value="1"/>
</dbReference>
<evidence type="ECO:0000256" key="13">
    <source>
        <dbReference type="ARBA" id="ARBA00023012"/>
    </source>
</evidence>
<dbReference type="InterPro" id="IPR003660">
    <property type="entry name" value="HAMP_dom"/>
</dbReference>
<dbReference type="SMART" id="SM00388">
    <property type="entry name" value="HisKA"/>
    <property type="match status" value="1"/>
</dbReference>
<comment type="catalytic activity">
    <reaction evidence="1">
        <text>ATP + protein L-histidine = ADP + protein N-phospho-L-histidine.</text>
        <dbReference type="EC" id="2.7.13.3"/>
    </reaction>
</comment>
<dbReference type="PROSITE" id="PS50109">
    <property type="entry name" value="HIS_KIN"/>
    <property type="match status" value="1"/>
</dbReference>
<dbReference type="InterPro" id="IPR006290">
    <property type="entry name" value="CztS_silS_copS"/>
</dbReference>
<dbReference type="FunFam" id="3.30.565.10:FF:000006">
    <property type="entry name" value="Sensor histidine kinase WalK"/>
    <property type="match status" value="1"/>
</dbReference>
<keyword evidence="8 15" id="KW-0812">Transmembrane</keyword>
<evidence type="ECO:0000256" key="2">
    <source>
        <dbReference type="ARBA" id="ARBA00004533"/>
    </source>
</evidence>
<dbReference type="InterPro" id="IPR036097">
    <property type="entry name" value="HisK_dim/P_sf"/>
</dbReference>
<protein>
    <recommendedName>
        <fullName evidence="3">histidine kinase</fullName>
        <ecNumber evidence="3">2.7.13.3</ecNumber>
    </recommendedName>
</protein>
<dbReference type="SUPFAM" id="SSF47384">
    <property type="entry name" value="Homodimeric domain of signal transducing histidine kinase"/>
    <property type="match status" value="1"/>
</dbReference>
<keyword evidence="9" id="KW-0547">Nucleotide-binding</keyword>
<evidence type="ECO:0000256" key="1">
    <source>
        <dbReference type="ARBA" id="ARBA00000085"/>
    </source>
</evidence>
<dbReference type="AlphaFoldDB" id="A0A081BRE5"/>
<dbReference type="GO" id="GO:0005524">
    <property type="term" value="F:ATP binding"/>
    <property type="evidence" value="ECO:0007669"/>
    <property type="project" value="UniProtKB-KW"/>
</dbReference>
<dbReference type="InterPro" id="IPR050428">
    <property type="entry name" value="TCS_sensor_his_kinase"/>
</dbReference>
<evidence type="ECO:0000256" key="12">
    <source>
        <dbReference type="ARBA" id="ARBA00022989"/>
    </source>
</evidence>
<organism evidence="18">
    <name type="scientific">Candidatus Moduliflexus flocculans</name>
    <dbReference type="NCBI Taxonomy" id="1499966"/>
    <lineage>
        <taxon>Bacteria</taxon>
        <taxon>Candidatus Moduliflexota</taxon>
        <taxon>Candidatus Moduliflexia</taxon>
        <taxon>Candidatus Moduliflexales</taxon>
        <taxon>Candidatus Moduliflexaceae</taxon>
    </lineage>
</organism>
<evidence type="ECO:0000256" key="15">
    <source>
        <dbReference type="SAM" id="Phobius"/>
    </source>
</evidence>
<evidence type="ECO:0000256" key="10">
    <source>
        <dbReference type="ARBA" id="ARBA00022777"/>
    </source>
</evidence>
<dbReference type="NCBIfam" id="TIGR01386">
    <property type="entry name" value="cztS_silS_copS"/>
    <property type="match status" value="1"/>
</dbReference>
<keyword evidence="11" id="KW-0067">ATP-binding</keyword>